<organism evidence="2 3">
    <name type="scientific">Siphonobacter aquaeclarae</name>
    <dbReference type="NCBI Taxonomy" id="563176"/>
    <lineage>
        <taxon>Bacteria</taxon>
        <taxon>Pseudomonadati</taxon>
        <taxon>Bacteroidota</taxon>
        <taxon>Cytophagia</taxon>
        <taxon>Cytophagales</taxon>
        <taxon>Cytophagaceae</taxon>
        <taxon>Siphonobacter</taxon>
    </lineage>
</organism>
<protein>
    <submittedName>
        <fullName evidence="2">NADPH-dependent ferric siderophore reductase, contains FAD-binding and SIP domains</fullName>
    </submittedName>
</protein>
<dbReference type="CDD" id="cd06193">
    <property type="entry name" value="siderophore_interacting"/>
    <property type="match status" value="1"/>
</dbReference>
<proteinExistence type="predicted"/>
<evidence type="ECO:0000259" key="1">
    <source>
        <dbReference type="PROSITE" id="PS51384"/>
    </source>
</evidence>
<dbReference type="InterPro" id="IPR017938">
    <property type="entry name" value="Riboflavin_synthase-like_b-brl"/>
</dbReference>
<sequence>MKKWIGDAMESLMGSRMPHMQVLTTEYLSPEIKRIRFSGAISAMNFEPGHAVAIRVSDTEYRNYTPSYSDTTAGLVDIIFHLHGHGPGSDLANRLQTGDSLRISMPRGWKHYDPTVRNQVVFGDETSLGLASILFPLFRANGHRFQFLLELEECNRDVPARLGLENVSIFPKSQAFRDEEQIRALSLLRDPDWRGTHYLLTGNVTSVRTFRNVLREQRHTVRSQGYWLEGKMGL</sequence>
<dbReference type="STRING" id="563176.SAMN04488090_2804"/>
<dbReference type="EMBL" id="FNGS01000005">
    <property type="protein sequence ID" value="SDM19971.1"/>
    <property type="molecule type" value="Genomic_DNA"/>
</dbReference>
<dbReference type="InterPro" id="IPR013113">
    <property type="entry name" value="SIP_FAD-bd"/>
</dbReference>
<name>A0A1G9RA07_9BACT</name>
<feature type="domain" description="FAD-binding FR-type" evidence="1">
    <location>
        <begin position="15"/>
        <end position="113"/>
    </location>
</feature>
<reference evidence="2 3" key="1">
    <citation type="submission" date="2016-10" db="EMBL/GenBank/DDBJ databases">
        <authorList>
            <person name="de Groot N.N."/>
        </authorList>
    </citation>
    <scope>NUCLEOTIDE SEQUENCE [LARGE SCALE GENOMIC DNA]</scope>
    <source>
        <strain evidence="2 3">DSM 21668</strain>
    </source>
</reference>
<dbReference type="SUPFAM" id="SSF63380">
    <property type="entry name" value="Riboflavin synthase domain-like"/>
    <property type="match status" value="1"/>
</dbReference>
<evidence type="ECO:0000313" key="3">
    <source>
        <dbReference type="Proteomes" id="UP000198901"/>
    </source>
</evidence>
<dbReference type="Gene3D" id="2.40.30.10">
    <property type="entry name" value="Translation factors"/>
    <property type="match status" value="1"/>
</dbReference>
<dbReference type="InterPro" id="IPR017927">
    <property type="entry name" value="FAD-bd_FR_type"/>
</dbReference>
<dbReference type="PANTHER" id="PTHR30157">
    <property type="entry name" value="FERRIC REDUCTASE, NADPH-DEPENDENT"/>
    <property type="match status" value="1"/>
</dbReference>
<dbReference type="InterPro" id="IPR039374">
    <property type="entry name" value="SIP_fam"/>
</dbReference>
<dbReference type="PROSITE" id="PS51384">
    <property type="entry name" value="FAD_FR"/>
    <property type="match status" value="1"/>
</dbReference>
<gene>
    <name evidence="2" type="ORF">SAMN04488090_2804</name>
</gene>
<evidence type="ECO:0000313" key="2">
    <source>
        <dbReference type="EMBL" id="SDM19971.1"/>
    </source>
</evidence>
<dbReference type="Pfam" id="PF08021">
    <property type="entry name" value="FAD_binding_9"/>
    <property type="match status" value="1"/>
</dbReference>
<dbReference type="AlphaFoldDB" id="A0A1G9RA07"/>
<dbReference type="RefSeq" id="WP_176785548.1">
    <property type="nucleotide sequence ID" value="NZ_FNGS01000005.1"/>
</dbReference>
<keyword evidence="3" id="KW-1185">Reference proteome</keyword>
<accession>A0A1G9RA07</accession>
<dbReference type="Proteomes" id="UP000198901">
    <property type="component" value="Unassembled WGS sequence"/>
</dbReference>
<dbReference type="PANTHER" id="PTHR30157:SF0">
    <property type="entry name" value="NADPH-DEPENDENT FERRIC-CHELATE REDUCTASE"/>
    <property type="match status" value="1"/>
</dbReference>
<dbReference type="Gene3D" id="3.40.50.80">
    <property type="entry name" value="Nucleotide-binding domain of ferredoxin-NADP reductase (FNR) module"/>
    <property type="match status" value="1"/>
</dbReference>
<dbReference type="GO" id="GO:0016491">
    <property type="term" value="F:oxidoreductase activity"/>
    <property type="evidence" value="ECO:0007669"/>
    <property type="project" value="InterPro"/>
</dbReference>
<dbReference type="InterPro" id="IPR039261">
    <property type="entry name" value="FNR_nucleotide-bd"/>
</dbReference>